<sequence length="284" mass="30879">LDESPILISSTQLDESPILISSKQLEESPILISHTQLDQSPVVVSSRQLHETPVLKFSTKLDETPVIKSVQKIDEIPILIYSTRPSPKPTLASFSEFNESPSIVYSTHSPKKSVQTSGRLSPATSAMVLSSQGNISLLEQERSLGDYGNVSNIVHKRITTITTSKSSTTQIPSSSIGAVQSAEILQYRPTPTTSSTTTTTKTNTFIALDSPTLSSNSAFTNIPQPQQPTPSTFFSLKSDDKPFQTKAPVFRPTKFIPGSSKTTISTQYTHGSSRVDNKGEIHQQ</sequence>
<gene>
    <name evidence="2" type="primary">ORF82200</name>
</gene>
<dbReference type="EMBL" id="HACG01025523">
    <property type="protein sequence ID" value="CEK72388.1"/>
    <property type="molecule type" value="Transcribed_RNA"/>
</dbReference>
<feature type="compositionally biased region" description="Basic and acidic residues" evidence="1">
    <location>
        <begin position="273"/>
        <end position="284"/>
    </location>
</feature>
<protein>
    <submittedName>
        <fullName evidence="2">Uncharacterized protein</fullName>
    </submittedName>
</protein>
<evidence type="ECO:0000256" key="1">
    <source>
        <dbReference type="SAM" id="MobiDB-lite"/>
    </source>
</evidence>
<organism evidence="2">
    <name type="scientific">Arion vulgaris</name>
    <dbReference type="NCBI Taxonomy" id="1028688"/>
    <lineage>
        <taxon>Eukaryota</taxon>
        <taxon>Metazoa</taxon>
        <taxon>Spiralia</taxon>
        <taxon>Lophotrochozoa</taxon>
        <taxon>Mollusca</taxon>
        <taxon>Gastropoda</taxon>
        <taxon>Heterobranchia</taxon>
        <taxon>Euthyneura</taxon>
        <taxon>Panpulmonata</taxon>
        <taxon>Eupulmonata</taxon>
        <taxon>Stylommatophora</taxon>
        <taxon>Helicina</taxon>
        <taxon>Arionoidea</taxon>
        <taxon>Arionidae</taxon>
        <taxon>Arion</taxon>
    </lineage>
</organism>
<accession>A0A0B6ZUZ1</accession>
<evidence type="ECO:0000313" key="2">
    <source>
        <dbReference type="EMBL" id="CEK72388.1"/>
    </source>
</evidence>
<name>A0A0B6ZUZ1_9EUPU</name>
<feature type="non-terminal residue" evidence="2">
    <location>
        <position position="284"/>
    </location>
</feature>
<reference evidence="2" key="1">
    <citation type="submission" date="2014-12" db="EMBL/GenBank/DDBJ databases">
        <title>Insight into the proteome of Arion vulgaris.</title>
        <authorList>
            <person name="Aradska J."/>
            <person name="Bulat T."/>
            <person name="Smidak R."/>
            <person name="Sarate P."/>
            <person name="Gangsoo J."/>
            <person name="Sialana F."/>
            <person name="Bilban M."/>
            <person name="Lubec G."/>
        </authorList>
    </citation>
    <scope>NUCLEOTIDE SEQUENCE</scope>
    <source>
        <tissue evidence="2">Skin</tissue>
    </source>
</reference>
<feature type="compositionally biased region" description="Polar residues" evidence="1">
    <location>
        <begin position="259"/>
        <end position="272"/>
    </location>
</feature>
<feature type="non-terminal residue" evidence="2">
    <location>
        <position position="1"/>
    </location>
</feature>
<feature type="region of interest" description="Disordered" evidence="1">
    <location>
        <begin position="243"/>
        <end position="284"/>
    </location>
</feature>
<proteinExistence type="predicted"/>
<dbReference type="AlphaFoldDB" id="A0A0B6ZUZ1"/>